<dbReference type="GO" id="GO:0016705">
    <property type="term" value="F:oxidoreductase activity, acting on paired donors, with incorporation or reduction of molecular oxygen"/>
    <property type="evidence" value="ECO:0007669"/>
    <property type="project" value="InterPro"/>
</dbReference>
<comment type="cofactor">
    <cofactor evidence="11">
        <name>heme</name>
        <dbReference type="ChEBI" id="CHEBI:30413"/>
    </cofactor>
</comment>
<evidence type="ECO:0000256" key="4">
    <source>
        <dbReference type="ARBA" id="ARBA00022692"/>
    </source>
</evidence>
<keyword evidence="5 11" id="KW-0479">Metal-binding</keyword>
<name>A0A3N7H8P1_POPTR</name>
<comment type="subcellular location">
    <subcellularLocation>
        <location evidence="1">Membrane</location>
        <topology evidence="1">Single-pass membrane protein</topology>
    </subcellularLocation>
</comment>
<keyword evidence="8 11" id="KW-0408">Iron</keyword>
<dbReference type="InterPro" id="IPR017972">
    <property type="entry name" value="Cyt_P450_CS"/>
</dbReference>
<evidence type="ECO:0000256" key="10">
    <source>
        <dbReference type="ARBA" id="ARBA00023136"/>
    </source>
</evidence>
<keyword evidence="9 12" id="KW-0503">Monooxygenase</keyword>
<keyword evidence="4" id="KW-0812">Transmembrane</keyword>
<dbReference type="InterPro" id="IPR050665">
    <property type="entry name" value="Cytochrome_P450_Monooxygen"/>
</dbReference>
<dbReference type="AlphaFoldDB" id="A0A3N7H8P1"/>
<dbReference type="STRING" id="3694.A0A3N7H8P1"/>
<evidence type="ECO:0008006" key="15">
    <source>
        <dbReference type="Google" id="ProtNLM"/>
    </source>
</evidence>
<dbReference type="PRINTS" id="PR00463">
    <property type="entry name" value="EP450I"/>
</dbReference>
<keyword evidence="3 11" id="KW-0349">Heme</keyword>
<evidence type="ECO:0000256" key="2">
    <source>
        <dbReference type="ARBA" id="ARBA00010617"/>
    </source>
</evidence>
<dbReference type="PANTHER" id="PTHR24282">
    <property type="entry name" value="CYTOCHROME P450 FAMILY MEMBER"/>
    <property type="match status" value="1"/>
</dbReference>
<dbReference type="InterPro" id="IPR036396">
    <property type="entry name" value="Cyt_P450_sf"/>
</dbReference>
<evidence type="ECO:0000256" key="5">
    <source>
        <dbReference type="ARBA" id="ARBA00022723"/>
    </source>
</evidence>
<evidence type="ECO:0000256" key="6">
    <source>
        <dbReference type="ARBA" id="ARBA00022989"/>
    </source>
</evidence>
<keyword evidence="7 12" id="KW-0560">Oxidoreductase</keyword>
<accession>A0A3N7H8P1</accession>
<dbReference type="GO" id="GO:0016020">
    <property type="term" value="C:membrane"/>
    <property type="evidence" value="ECO:0007669"/>
    <property type="project" value="UniProtKB-SubCell"/>
</dbReference>
<dbReference type="EMBL" id="CM009300">
    <property type="protein sequence ID" value="RQO97778.2"/>
    <property type="molecule type" value="Genomic_DNA"/>
</dbReference>
<dbReference type="Pfam" id="PF00067">
    <property type="entry name" value="p450"/>
    <property type="match status" value="1"/>
</dbReference>
<dbReference type="InterPro" id="IPR002401">
    <property type="entry name" value="Cyt_P450_E_grp-I"/>
</dbReference>
<gene>
    <name evidence="13" type="ORF">POPTR_011G093700v4</name>
</gene>
<organism evidence="13 14">
    <name type="scientific">Populus trichocarpa</name>
    <name type="common">Western balsam poplar</name>
    <name type="synonym">Populus balsamifera subsp. trichocarpa</name>
    <dbReference type="NCBI Taxonomy" id="3694"/>
    <lineage>
        <taxon>Eukaryota</taxon>
        <taxon>Viridiplantae</taxon>
        <taxon>Streptophyta</taxon>
        <taxon>Embryophyta</taxon>
        <taxon>Tracheophyta</taxon>
        <taxon>Spermatophyta</taxon>
        <taxon>Magnoliopsida</taxon>
        <taxon>eudicotyledons</taxon>
        <taxon>Gunneridae</taxon>
        <taxon>Pentapetalae</taxon>
        <taxon>rosids</taxon>
        <taxon>fabids</taxon>
        <taxon>Malpighiales</taxon>
        <taxon>Salicaceae</taxon>
        <taxon>Saliceae</taxon>
        <taxon>Populus</taxon>
    </lineage>
</organism>
<dbReference type="Proteomes" id="UP000006729">
    <property type="component" value="Chromosome 11"/>
</dbReference>
<dbReference type="SUPFAM" id="SSF48264">
    <property type="entry name" value="Cytochrome P450"/>
    <property type="match status" value="1"/>
</dbReference>
<evidence type="ECO:0000256" key="3">
    <source>
        <dbReference type="ARBA" id="ARBA00022617"/>
    </source>
</evidence>
<keyword evidence="6" id="KW-1133">Transmembrane helix</keyword>
<dbReference type="GO" id="GO:0004497">
    <property type="term" value="F:monooxygenase activity"/>
    <property type="evidence" value="ECO:0007669"/>
    <property type="project" value="UniProtKB-KW"/>
</dbReference>
<evidence type="ECO:0000256" key="9">
    <source>
        <dbReference type="ARBA" id="ARBA00023033"/>
    </source>
</evidence>
<dbReference type="PRINTS" id="PR00385">
    <property type="entry name" value="P450"/>
</dbReference>
<dbReference type="InterPro" id="IPR001128">
    <property type="entry name" value="Cyt_P450"/>
</dbReference>
<evidence type="ECO:0000313" key="14">
    <source>
        <dbReference type="Proteomes" id="UP000006729"/>
    </source>
</evidence>
<dbReference type="PANTHER" id="PTHR24282:SF255">
    <property type="entry name" value="CYTOCHROME P450 72A11-RELATED"/>
    <property type="match status" value="1"/>
</dbReference>
<sequence>MSFNRLNPHLPLANPITRSRNQKTTSLPFKRNKFLFFHLELALKTLTRETKPYQDSVTMSPRKIQFCIFLFILFNLKVSPLVLASSSNVSFEFPSFNLRNLTLLGDSYLRNGVIGLTRDVTVPSSSSGTVVYNNPVPFFDQESNTTASFSTRFSFSILGVNENSYGDGLSFFLSQDNQTLGSPGGYLGLVNSSQLTKNKFVAIEFDTRLDAHFNDPNDHHVGLDIDSLNSIKTADPILQDIDLKSGDLITSWIDYKNDLRVLKVYMSYSSLKPGNPILTVDIDLSEYLKRDMYVGFSGSTEGSTERHLIANWSFRTSWFLPVNPNSNRHNVSDSSVTVTTPVIPISNAANKRHKRLGLGLGIAGPAFFCAFLVAFGYFSVRKWQKIKRVKSLKAELVTGPKEFSYKELKLATRGFHSSRIIGRGAFGNVYKALFNSSGTLAAVKRSKHSHEGKTEFLAELSIIACLRHKNLIPLLGWCVEKGEVLLVYEFMPYGSLDRMLYEEGSELGIFLNWAHRQKIAVGLASSLTYLHHECEQQVIHRDIKTSNIMLDGNLNARLGDFGLARLMEHDKSPASTLTAGTMGYLAPEYLHYGKATEKTDVFSYGVVILELVCGKRPIEREPVSQKMVNLVDWVWGLYGEGNIIEAADPRLNGEFEEEMRKLLLVGLSCANPDSTGRPTMRRVLQILNGEAEPIAVPRKKPSLTFSCGLALTLEDIFSNCD</sequence>
<dbReference type="PROSITE" id="PS00086">
    <property type="entry name" value="CYTOCHROME_P450"/>
    <property type="match status" value="1"/>
</dbReference>
<reference evidence="13 14" key="1">
    <citation type="journal article" date="2006" name="Science">
        <title>The genome of black cottonwood, Populus trichocarpa (Torr. &amp; Gray).</title>
        <authorList>
            <person name="Tuskan G.A."/>
            <person name="Difazio S."/>
            <person name="Jansson S."/>
            <person name="Bohlmann J."/>
            <person name="Grigoriev I."/>
            <person name="Hellsten U."/>
            <person name="Putnam N."/>
            <person name="Ralph S."/>
            <person name="Rombauts S."/>
            <person name="Salamov A."/>
            <person name="Schein J."/>
            <person name="Sterck L."/>
            <person name="Aerts A."/>
            <person name="Bhalerao R.R."/>
            <person name="Bhalerao R.P."/>
            <person name="Blaudez D."/>
            <person name="Boerjan W."/>
            <person name="Brun A."/>
            <person name="Brunner A."/>
            <person name="Busov V."/>
            <person name="Campbell M."/>
            <person name="Carlson J."/>
            <person name="Chalot M."/>
            <person name="Chapman J."/>
            <person name="Chen G.L."/>
            <person name="Cooper D."/>
            <person name="Coutinho P.M."/>
            <person name="Couturier J."/>
            <person name="Covert S."/>
            <person name="Cronk Q."/>
            <person name="Cunningham R."/>
            <person name="Davis J."/>
            <person name="Degroeve S."/>
            <person name="Dejardin A."/>
            <person name="Depamphilis C."/>
            <person name="Detter J."/>
            <person name="Dirks B."/>
            <person name="Dubchak I."/>
            <person name="Duplessis S."/>
            <person name="Ehlting J."/>
            <person name="Ellis B."/>
            <person name="Gendler K."/>
            <person name="Goodstein D."/>
            <person name="Gribskov M."/>
            <person name="Grimwood J."/>
            <person name="Groover A."/>
            <person name="Gunter L."/>
            <person name="Hamberger B."/>
            <person name="Heinze B."/>
            <person name="Helariutta Y."/>
            <person name="Henrissat B."/>
            <person name="Holligan D."/>
            <person name="Holt R."/>
            <person name="Huang W."/>
            <person name="Islam-Faridi N."/>
            <person name="Jones S."/>
            <person name="Jones-Rhoades M."/>
            <person name="Jorgensen R."/>
            <person name="Joshi C."/>
            <person name="Kangasjarvi J."/>
            <person name="Karlsson J."/>
            <person name="Kelleher C."/>
            <person name="Kirkpatrick R."/>
            <person name="Kirst M."/>
            <person name="Kohler A."/>
            <person name="Kalluri U."/>
            <person name="Larimer F."/>
            <person name="Leebens-Mack J."/>
            <person name="Leple J.C."/>
            <person name="Locascio P."/>
            <person name="Lou Y."/>
            <person name="Lucas S."/>
            <person name="Martin F."/>
            <person name="Montanini B."/>
            <person name="Napoli C."/>
            <person name="Nelson D.R."/>
            <person name="Nelson C."/>
            <person name="Nieminen K."/>
            <person name="Nilsson O."/>
            <person name="Pereda V."/>
            <person name="Peter G."/>
            <person name="Philippe R."/>
            <person name="Pilate G."/>
            <person name="Poliakov A."/>
            <person name="Razumovskaya J."/>
            <person name="Richardson P."/>
            <person name="Rinaldi C."/>
            <person name="Ritland K."/>
            <person name="Rouze P."/>
            <person name="Ryaboy D."/>
            <person name="Schmutz J."/>
            <person name="Schrader J."/>
            <person name="Segerman B."/>
            <person name="Shin H."/>
            <person name="Siddiqui A."/>
            <person name="Sterky F."/>
            <person name="Terry A."/>
            <person name="Tsai C.J."/>
            <person name="Uberbacher E."/>
            <person name="Unneberg P."/>
            <person name="Vahala J."/>
            <person name="Wall K."/>
            <person name="Wessler S."/>
            <person name="Yang G."/>
            <person name="Yin T."/>
            <person name="Douglas C."/>
            <person name="Marra M."/>
            <person name="Sandberg G."/>
            <person name="Van de Peer Y."/>
            <person name="Rokhsar D."/>
        </authorList>
    </citation>
    <scope>NUCLEOTIDE SEQUENCE [LARGE SCALE GENOMIC DNA]</scope>
    <source>
        <strain evidence="14">cv. Nisqually</strain>
    </source>
</reference>
<comment type="caution">
    <text evidence="13">The sequence shown here is derived from an EMBL/GenBank/DDBJ whole genome shotgun (WGS) entry which is preliminary data.</text>
</comment>
<keyword evidence="10" id="KW-0472">Membrane</keyword>
<comment type="similarity">
    <text evidence="2 12">Belongs to the cytochrome P450 family.</text>
</comment>
<evidence type="ECO:0000256" key="8">
    <source>
        <dbReference type="ARBA" id="ARBA00023004"/>
    </source>
</evidence>
<evidence type="ECO:0000256" key="1">
    <source>
        <dbReference type="ARBA" id="ARBA00004167"/>
    </source>
</evidence>
<dbReference type="Gene3D" id="1.10.630.10">
    <property type="entry name" value="Cytochrome P450"/>
    <property type="match status" value="1"/>
</dbReference>
<evidence type="ECO:0000256" key="12">
    <source>
        <dbReference type="RuleBase" id="RU000461"/>
    </source>
</evidence>
<keyword evidence="14" id="KW-1185">Reference proteome</keyword>
<evidence type="ECO:0000313" key="13">
    <source>
        <dbReference type="EMBL" id="RQO97778.2"/>
    </source>
</evidence>
<protein>
    <recommendedName>
        <fullName evidence="15">Cytochrome P450 family protein</fullName>
    </recommendedName>
</protein>
<dbReference type="GO" id="GO:0005506">
    <property type="term" value="F:iron ion binding"/>
    <property type="evidence" value="ECO:0007669"/>
    <property type="project" value="InterPro"/>
</dbReference>
<evidence type="ECO:0000256" key="11">
    <source>
        <dbReference type="PIRSR" id="PIRSR602401-1"/>
    </source>
</evidence>
<dbReference type="InParanoid" id="A0A3N7H8P1"/>
<proteinExistence type="inferred from homology"/>
<dbReference type="GO" id="GO:0020037">
    <property type="term" value="F:heme binding"/>
    <property type="evidence" value="ECO:0007669"/>
    <property type="project" value="InterPro"/>
</dbReference>
<evidence type="ECO:0000256" key="7">
    <source>
        <dbReference type="ARBA" id="ARBA00023002"/>
    </source>
</evidence>